<evidence type="ECO:0000313" key="5">
    <source>
        <dbReference type="Proteomes" id="UP000265040"/>
    </source>
</evidence>
<organism evidence="4 5">
    <name type="scientific">Anabas testudineus</name>
    <name type="common">Climbing perch</name>
    <name type="synonym">Anthias testudineus</name>
    <dbReference type="NCBI Taxonomy" id="64144"/>
    <lineage>
        <taxon>Eukaryota</taxon>
        <taxon>Metazoa</taxon>
        <taxon>Chordata</taxon>
        <taxon>Craniata</taxon>
        <taxon>Vertebrata</taxon>
        <taxon>Euteleostomi</taxon>
        <taxon>Actinopterygii</taxon>
        <taxon>Neopterygii</taxon>
        <taxon>Teleostei</taxon>
        <taxon>Neoteleostei</taxon>
        <taxon>Acanthomorphata</taxon>
        <taxon>Anabantaria</taxon>
        <taxon>Anabantiformes</taxon>
        <taxon>Anabantoidei</taxon>
        <taxon>Anabantidae</taxon>
        <taxon>Anabas</taxon>
    </lineage>
</organism>
<sequence>MSTMKILTVFAFVCALMILTRAAEKPKRSCPSGWSRYRSRCFHYVPREMTWAQAERNCQSIGSHLASVHTAKEYYQIKNIIRIRTHEYPETWIGGSDAQEESFWFWIDGSPFKFQFWCKGEPNNTSGKQHCLAINYGGNKCWDDRQCDHHLPSVCSKRIITSSVPELK</sequence>
<evidence type="ECO:0000259" key="3">
    <source>
        <dbReference type="PROSITE" id="PS50041"/>
    </source>
</evidence>
<keyword evidence="5" id="KW-1185">Reference proteome</keyword>
<reference evidence="4" key="1">
    <citation type="submission" date="2021-04" db="EMBL/GenBank/DDBJ databases">
        <authorList>
            <consortium name="Wellcome Sanger Institute Data Sharing"/>
        </authorList>
    </citation>
    <scope>NUCLEOTIDE SEQUENCE [LARGE SCALE GENOMIC DNA]</scope>
</reference>
<protein>
    <recommendedName>
        <fullName evidence="3">C-type lectin domain-containing protein</fullName>
    </recommendedName>
</protein>
<dbReference type="Proteomes" id="UP000265040">
    <property type="component" value="Chromosome 18"/>
</dbReference>
<dbReference type="AlphaFoldDB" id="A0A3Q1IGR3"/>
<keyword evidence="2" id="KW-0732">Signal</keyword>
<name>A0A3Q1IGR3_ANATE</name>
<dbReference type="InterPro" id="IPR016186">
    <property type="entry name" value="C-type_lectin-like/link_sf"/>
</dbReference>
<dbReference type="PROSITE" id="PS00615">
    <property type="entry name" value="C_TYPE_LECTIN_1"/>
    <property type="match status" value="1"/>
</dbReference>
<dbReference type="PRINTS" id="PR00356">
    <property type="entry name" value="ANTIFREEZEII"/>
</dbReference>
<dbReference type="GeneTree" id="ENSGT00940000164599"/>
<dbReference type="InterPro" id="IPR002353">
    <property type="entry name" value="AntifreezeII"/>
</dbReference>
<dbReference type="Pfam" id="PF00059">
    <property type="entry name" value="Lectin_C"/>
    <property type="match status" value="1"/>
</dbReference>
<dbReference type="InterPro" id="IPR018378">
    <property type="entry name" value="C-type_lectin_CS"/>
</dbReference>
<dbReference type="CDD" id="cd00037">
    <property type="entry name" value="CLECT"/>
    <property type="match status" value="1"/>
</dbReference>
<dbReference type="InterPro" id="IPR050111">
    <property type="entry name" value="C-type_lectin/snaclec_domain"/>
</dbReference>
<dbReference type="SUPFAM" id="SSF56436">
    <property type="entry name" value="C-type lectin-like"/>
    <property type="match status" value="1"/>
</dbReference>
<dbReference type="PANTHER" id="PTHR22803">
    <property type="entry name" value="MANNOSE, PHOSPHOLIPASE, LECTIN RECEPTOR RELATED"/>
    <property type="match status" value="1"/>
</dbReference>
<feature type="signal peptide" evidence="2">
    <location>
        <begin position="1"/>
        <end position="22"/>
    </location>
</feature>
<proteinExistence type="predicted"/>
<keyword evidence="1" id="KW-1015">Disulfide bond</keyword>
<evidence type="ECO:0000256" key="2">
    <source>
        <dbReference type="SAM" id="SignalP"/>
    </source>
</evidence>
<dbReference type="FunCoup" id="A0A3Q1IGR3">
    <property type="interactions" value="810"/>
</dbReference>
<feature type="domain" description="C-type lectin" evidence="3">
    <location>
        <begin position="37"/>
        <end position="156"/>
    </location>
</feature>
<dbReference type="Gene3D" id="3.10.100.10">
    <property type="entry name" value="Mannose-Binding Protein A, subunit A"/>
    <property type="match status" value="1"/>
</dbReference>
<dbReference type="InParanoid" id="A0A3Q1IGR3"/>
<dbReference type="InterPro" id="IPR001304">
    <property type="entry name" value="C-type_lectin-like"/>
</dbReference>
<dbReference type="STRING" id="64144.ENSATEP00000019390"/>
<dbReference type="Ensembl" id="ENSATET00000019716.3">
    <property type="protein sequence ID" value="ENSATEP00000019390.3"/>
    <property type="gene ID" value="ENSATEG00000013491.3"/>
</dbReference>
<dbReference type="InterPro" id="IPR016187">
    <property type="entry name" value="CTDL_fold"/>
</dbReference>
<evidence type="ECO:0000313" key="4">
    <source>
        <dbReference type="Ensembl" id="ENSATEP00000019390.3"/>
    </source>
</evidence>
<dbReference type="GeneID" id="113168340"/>
<feature type="chain" id="PRO_5043568339" description="C-type lectin domain-containing protein" evidence="2">
    <location>
        <begin position="23"/>
        <end position="168"/>
    </location>
</feature>
<dbReference type="PROSITE" id="PS50041">
    <property type="entry name" value="C_TYPE_LECTIN_2"/>
    <property type="match status" value="1"/>
</dbReference>
<dbReference type="SMART" id="SM00034">
    <property type="entry name" value="CLECT"/>
    <property type="match status" value="1"/>
</dbReference>
<reference evidence="4" key="2">
    <citation type="submission" date="2025-08" db="UniProtKB">
        <authorList>
            <consortium name="Ensembl"/>
        </authorList>
    </citation>
    <scope>IDENTIFICATION</scope>
</reference>
<accession>A0A3Q1IGR3</accession>
<evidence type="ECO:0000256" key="1">
    <source>
        <dbReference type="ARBA" id="ARBA00023157"/>
    </source>
</evidence>
<reference evidence="4" key="3">
    <citation type="submission" date="2025-09" db="UniProtKB">
        <authorList>
            <consortium name="Ensembl"/>
        </authorList>
    </citation>
    <scope>IDENTIFICATION</scope>
</reference>
<dbReference type="RefSeq" id="XP_026225143.1">
    <property type="nucleotide sequence ID" value="XM_026369358.1"/>
</dbReference>